<comment type="caution">
    <text evidence="4">The sequence shown here is derived from an EMBL/GenBank/DDBJ whole genome shotgun (WGS) entry which is preliminary data.</text>
</comment>
<protein>
    <recommendedName>
        <fullName evidence="2">Pre-rRNA-processing protein TSR1 homolog</fullName>
    </recommendedName>
</protein>
<evidence type="ECO:0000259" key="3">
    <source>
        <dbReference type="Pfam" id="PF04950"/>
    </source>
</evidence>
<dbReference type="InterPro" id="IPR007034">
    <property type="entry name" value="BMS1_TSR1_C"/>
</dbReference>
<dbReference type="OrthoDB" id="119302at2759"/>
<proteinExistence type="predicted"/>
<dbReference type="EMBL" id="CAJFDI010000002">
    <property type="protein sequence ID" value="CAD5213221.1"/>
    <property type="molecule type" value="Genomic_DNA"/>
</dbReference>
<dbReference type="InterPro" id="IPR039761">
    <property type="entry name" value="Bms1/Tsr1"/>
</dbReference>
<comment type="function">
    <text evidence="1">Required during maturation of the 40S ribosomal subunit in the nucleolus.</text>
</comment>
<dbReference type="PANTHER" id="PTHR12858">
    <property type="entry name" value="RIBOSOME BIOGENESIS PROTEIN"/>
    <property type="match status" value="1"/>
</dbReference>
<name>A0A811KAS7_BURXY</name>
<evidence type="ECO:0000256" key="2">
    <source>
        <dbReference type="ARBA" id="ARBA00040070"/>
    </source>
</evidence>
<feature type="domain" description="Ribosome biogenesis protein BMS1/TSR1 C-terminal" evidence="3">
    <location>
        <begin position="1"/>
        <end position="59"/>
    </location>
</feature>
<dbReference type="GO" id="GO:0034511">
    <property type="term" value="F:U3 snoRNA binding"/>
    <property type="evidence" value="ECO:0007669"/>
    <property type="project" value="TreeGrafter"/>
</dbReference>
<gene>
    <name evidence="4" type="ORF">BXYJ_LOCUS2892</name>
</gene>
<dbReference type="Proteomes" id="UP000659654">
    <property type="component" value="Unassembled WGS sequence"/>
</dbReference>
<dbReference type="GO" id="GO:0000479">
    <property type="term" value="P:endonucleolytic cleavage of tricistronic rRNA transcript (SSU-rRNA, 5.8S rRNA, LSU-rRNA)"/>
    <property type="evidence" value="ECO:0007669"/>
    <property type="project" value="TreeGrafter"/>
</dbReference>
<dbReference type="SMR" id="A0A811KAS7"/>
<reference evidence="4" key="1">
    <citation type="submission" date="2020-09" db="EMBL/GenBank/DDBJ databases">
        <authorList>
            <person name="Kikuchi T."/>
        </authorList>
    </citation>
    <scope>NUCLEOTIDE SEQUENCE</scope>
    <source>
        <strain evidence="4">Ka4C1</strain>
    </source>
</reference>
<evidence type="ECO:0000256" key="1">
    <source>
        <dbReference type="ARBA" id="ARBA00037087"/>
    </source>
</evidence>
<keyword evidence="5" id="KW-1185">Reference proteome</keyword>
<dbReference type="Proteomes" id="UP000582659">
    <property type="component" value="Unassembled WGS sequence"/>
</dbReference>
<dbReference type="GO" id="GO:0005525">
    <property type="term" value="F:GTP binding"/>
    <property type="evidence" value="ECO:0007669"/>
    <property type="project" value="TreeGrafter"/>
</dbReference>
<sequence length="77" mass="9061">MFFNKEDIDWFKPVELYADNGHRGHIKDSIGTHGLMKCVFNLPLGKQDAVKMNLFKRVFLDGHSPLILFRRSQYHQL</sequence>
<accession>A0A811KAS7</accession>
<dbReference type="GO" id="GO:0003924">
    <property type="term" value="F:GTPase activity"/>
    <property type="evidence" value="ECO:0007669"/>
    <property type="project" value="TreeGrafter"/>
</dbReference>
<dbReference type="AlphaFoldDB" id="A0A811KAS7"/>
<dbReference type="GO" id="GO:0000462">
    <property type="term" value="P:maturation of SSU-rRNA from tricistronic rRNA transcript (SSU-rRNA, 5.8S rRNA, LSU-rRNA)"/>
    <property type="evidence" value="ECO:0007669"/>
    <property type="project" value="TreeGrafter"/>
</dbReference>
<evidence type="ECO:0000313" key="4">
    <source>
        <dbReference type="EMBL" id="CAD5213221.1"/>
    </source>
</evidence>
<evidence type="ECO:0000313" key="5">
    <source>
        <dbReference type="Proteomes" id="UP000659654"/>
    </source>
</evidence>
<dbReference type="Pfam" id="PF04950">
    <property type="entry name" value="RIBIOP_C"/>
    <property type="match status" value="1"/>
</dbReference>
<organism evidence="4 5">
    <name type="scientific">Bursaphelenchus xylophilus</name>
    <name type="common">Pinewood nematode worm</name>
    <name type="synonym">Aphelenchoides xylophilus</name>
    <dbReference type="NCBI Taxonomy" id="6326"/>
    <lineage>
        <taxon>Eukaryota</taxon>
        <taxon>Metazoa</taxon>
        <taxon>Ecdysozoa</taxon>
        <taxon>Nematoda</taxon>
        <taxon>Chromadorea</taxon>
        <taxon>Rhabditida</taxon>
        <taxon>Tylenchina</taxon>
        <taxon>Tylenchomorpha</taxon>
        <taxon>Aphelenchoidea</taxon>
        <taxon>Aphelenchoididae</taxon>
        <taxon>Bursaphelenchus</taxon>
    </lineage>
</organism>
<dbReference type="PANTHER" id="PTHR12858:SF1">
    <property type="entry name" value="PRE-RRNA-PROCESSING PROTEIN TSR1 HOMOLOG"/>
    <property type="match status" value="1"/>
</dbReference>
<dbReference type="GO" id="GO:0030688">
    <property type="term" value="C:preribosome, small subunit precursor"/>
    <property type="evidence" value="ECO:0007669"/>
    <property type="project" value="TreeGrafter"/>
</dbReference>
<dbReference type="EMBL" id="CAJFCV020000002">
    <property type="protein sequence ID" value="CAG9092006.1"/>
    <property type="molecule type" value="Genomic_DNA"/>
</dbReference>